<dbReference type="PROSITE" id="PS51459">
    <property type="entry name" value="FIDO"/>
    <property type="match status" value="1"/>
</dbReference>
<accession>A0AB34RA35</accession>
<dbReference type="EMBL" id="JPIT01000006">
    <property type="protein sequence ID" value="KIO47437.1"/>
    <property type="molecule type" value="Genomic_DNA"/>
</dbReference>
<dbReference type="SUPFAM" id="SSF140931">
    <property type="entry name" value="Fic-like"/>
    <property type="match status" value="1"/>
</dbReference>
<evidence type="ECO:0000313" key="4">
    <source>
        <dbReference type="EMBL" id="KIO47437.1"/>
    </source>
</evidence>
<dbReference type="PANTHER" id="PTHR13504">
    <property type="entry name" value="FIDO DOMAIN-CONTAINING PROTEIN DDB_G0283145"/>
    <property type="match status" value="1"/>
</dbReference>
<dbReference type="Pfam" id="PF02661">
    <property type="entry name" value="Fic"/>
    <property type="match status" value="1"/>
</dbReference>
<sequence length="428" mass="48344">MFIHETDNWTSFRWDSDKIADLLARTNKAVGFLAGRLSTIGFDNQMAATVESVTHDVVSSSEIEGVTLNTAEVRSSVARKLGVTVPETKELTHYIDGIVEMMLDATQNYSAPLTAERLFGWHAALFPTGKSGSATISIGTYRTGGMEVVSGMFGRERVHYRAPEAGRVSGEMDHFLAWFNDPQYTPSLLKSAIAHLWFVSIHPFDDGNGRIGRAISDMMLSRADQSKLRYFSMSMQISREKKAYYRILESIQRGDGDITGWLVWYLECLGRAVEASESMLSGVLNKAMFWKTFTAITITDRQREVLNTYLDGYEGKLTAKNWAGLAGVSLDTAGRDIKDLVSKGMLSQVQGRVRDVSYTINYIAGDAFIRNFSTPQIIRREDKEYITAFYKDKQKVEERISDIDRLRLEQKEITLNDLLYKYFAYLTD</sequence>
<proteinExistence type="predicted"/>
<dbReference type="InterPro" id="IPR036597">
    <property type="entry name" value="Fido-like_dom_sf"/>
</dbReference>
<comment type="caution">
    <text evidence="4">The sequence shown here is derived from an EMBL/GenBank/DDBJ whole genome shotgun (WGS) entry which is preliminary data.</text>
</comment>
<dbReference type="InterPro" id="IPR003812">
    <property type="entry name" value="Fido"/>
</dbReference>
<dbReference type="Pfam" id="PF13776">
    <property type="entry name" value="DUF4172"/>
    <property type="match status" value="1"/>
</dbReference>
<dbReference type="Proteomes" id="UP000031937">
    <property type="component" value="Unassembled WGS sequence"/>
</dbReference>
<feature type="binding site" evidence="2">
    <location>
        <begin position="206"/>
        <end position="213"/>
    </location>
    <ligand>
        <name>ATP</name>
        <dbReference type="ChEBI" id="CHEBI:30616"/>
    </ligand>
</feature>
<evidence type="ECO:0000256" key="2">
    <source>
        <dbReference type="PIRSR" id="PIRSR640198-2"/>
    </source>
</evidence>
<protein>
    <submittedName>
        <fullName evidence="4">Toxin Fic</fullName>
    </submittedName>
</protein>
<gene>
    <name evidence="4" type="ORF">IE90_00250</name>
</gene>
<name>A0AB34RA35_9PORP</name>
<dbReference type="InterPro" id="IPR025230">
    <property type="entry name" value="DUF4172"/>
</dbReference>
<dbReference type="GO" id="GO:0005524">
    <property type="term" value="F:ATP binding"/>
    <property type="evidence" value="ECO:0007669"/>
    <property type="project" value="UniProtKB-KW"/>
</dbReference>
<keyword evidence="2" id="KW-0547">Nucleotide-binding</keyword>
<keyword evidence="2" id="KW-0067">ATP-binding</keyword>
<reference evidence="4 5" key="1">
    <citation type="submission" date="2014-07" db="EMBL/GenBank/DDBJ databases">
        <title>Porphyromonadaceae bacterium OUH 334697 = ATCC BAA-2682 = DSM 28341 draft genome.</title>
        <authorList>
            <person name="Sydenham T.V."/>
            <person name="Hasman H."/>
            <person name="Justesen U.S."/>
        </authorList>
    </citation>
    <scope>NUCLEOTIDE SEQUENCE [LARGE SCALE GENOMIC DNA]</scope>
    <source>
        <strain evidence="4 5">OUH 334697</strain>
    </source>
</reference>
<organism evidence="4 5">
    <name type="scientific">Sanguibacteroides justesenii</name>
    <dbReference type="NCBI Taxonomy" id="1547597"/>
    <lineage>
        <taxon>Bacteria</taxon>
        <taxon>Pseudomonadati</taxon>
        <taxon>Bacteroidota</taxon>
        <taxon>Bacteroidia</taxon>
        <taxon>Bacteroidales</taxon>
        <taxon>Porphyromonadaceae</taxon>
        <taxon>Sanguibacteroides</taxon>
    </lineage>
</organism>
<dbReference type="PANTHER" id="PTHR13504:SF33">
    <property type="entry name" value="FIC FAMILY PROTEIN"/>
    <property type="match status" value="1"/>
</dbReference>
<feature type="domain" description="Fido" evidence="3">
    <location>
        <begin position="113"/>
        <end position="267"/>
    </location>
</feature>
<dbReference type="InterPro" id="IPR040198">
    <property type="entry name" value="Fido_containing"/>
</dbReference>
<evidence type="ECO:0000313" key="5">
    <source>
        <dbReference type="Proteomes" id="UP000031937"/>
    </source>
</evidence>
<dbReference type="Gene3D" id="1.10.3290.10">
    <property type="entry name" value="Fido-like domain"/>
    <property type="match status" value="1"/>
</dbReference>
<dbReference type="RefSeq" id="WP_041501917.1">
    <property type="nucleotide sequence ID" value="NZ_JPIT01000006.1"/>
</dbReference>
<feature type="binding site" evidence="2">
    <location>
        <begin position="244"/>
        <end position="245"/>
    </location>
    <ligand>
        <name>ATP</name>
        <dbReference type="ChEBI" id="CHEBI:30616"/>
    </ligand>
</feature>
<evidence type="ECO:0000256" key="1">
    <source>
        <dbReference type="PIRSR" id="PIRSR640198-1"/>
    </source>
</evidence>
<feature type="active site" evidence="1">
    <location>
        <position position="202"/>
    </location>
</feature>
<evidence type="ECO:0000259" key="3">
    <source>
        <dbReference type="PROSITE" id="PS51459"/>
    </source>
</evidence>
<dbReference type="AlphaFoldDB" id="A0AB34RA35"/>